<gene>
    <name evidence="1" type="ORF">Anapl_07776</name>
</gene>
<evidence type="ECO:0000313" key="2">
    <source>
        <dbReference type="Proteomes" id="UP000296049"/>
    </source>
</evidence>
<name>R0JDF3_ANAPL</name>
<evidence type="ECO:0000313" key="1">
    <source>
        <dbReference type="EMBL" id="EOA94986.1"/>
    </source>
</evidence>
<organism evidence="1 2">
    <name type="scientific">Anas platyrhynchos</name>
    <name type="common">Mallard</name>
    <name type="synonym">Anas boschas</name>
    <dbReference type="NCBI Taxonomy" id="8839"/>
    <lineage>
        <taxon>Eukaryota</taxon>
        <taxon>Metazoa</taxon>
        <taxon>Chordata</taxon>
        <taxon>Craniata</taxon>
        <taxon>Vertebrata</taxon>
        <taxon>Euteleostomi</taxon>
        <taxon>Archelosauria</taxon>
        <taxon>Archosauria</taxon>
        <taxon>Dinosauria</taxon>
        <taxon>Saurischia</taxon>
        <taxon>Theropoda</taxon>
        <taxon>Coelurosauria</taxon>
        <taxon>Aves</taxon>
        <taxon>Neognathae</taxon>
        <taxon>Galloanserae</taxon>
        <taxon>Anseriformes</taxon>
        <taxon>Anatidae</taxon>
        <taxon>Anatinae</taxon>
        <taxon>Anas</taxon>
    </lineage>
</organism>
<accession>R0JDF3</accession>
<protein>
    <submittedName>
        <fullName evidence="1">Uncharacterized protein</fullName>
    </submittedName>
</protein>
<keyword evidence="2" id="KW-1185">Reference proteome</keyword>
<dbReference type="AlphaFoldDB" id="R0JDF3"/>
<dbReference type="EMBL" id="KB744477">
    <property type="protein sequence ID" value="EOA94986.1"/>
    <property type="molecule type" value="Genomic_DNA"/>
</dbReference>
<reference evidence="2" key="1">
    <citation type="journal article" date="2013" name="Nat. Genet.">
        <title>The duck genome and transcriptome provide insight into an avian influenza virus reservoir species.</title>
        <authorList>
            <person name="Huang Y."/>
            <person name="Li Y."/>
            <person name="Burt D.W."/>
            <person name="Chen H."/>
            <person name="Zhang Y."/>
            <person name="Qian W."/>
            <person name="Kim H."/>
            <person name="Gan S."/>
            <person name="Zhao Y."/>
            <person name="Li J."/>
            <person name="Yi K."/>
            <person name="Feng H."/>
            <person name="Zhu P."/>
            <person name="Li B."/>
            <person name="Liu Q."/>
            <person name="Fairley S."/>
            <person name="Magor K.E."/>
            <person name="Du Z."/>
            <person name="Hu X."/>
            <person name="Goodman L."/>
            <person name="Tafer H."/>
            <person name="Vignal A."/>
            <person name="Lee T."/>
            <person name="Kim K.W."/>
            <person name="Sheng Z."/>
            <person name="An Y."/>
            <person name="Searle S."/>
            <person name="Herrero J."/>
            <person name="Groenen M.A."/>
            <person name="Crooijmans R.P."/>
            <person name="Faraut T."/>
            <person name="Cai Q."/>
            <person name="Webster R.G."/>
            <person name="Aldridge J.R."/>
            <person name="Warren W.C."/>
            <person name="Bartschat S."/>
            <person name="Kehr S."/>
            <person name="Marz M."/>
            <person name="Stadler P.F."/>
            <person name="Smith J."/>
            <person name="Kraus R.H."/>
            <person name="Zhao Y."/>
            <person name="Ren L."/>
            <person name="Fei J."/>
            <person name="Morisson M."/>
            <person name="Kaiser P."/>
            <person name="Griffin D.K."/>
            <person name="Rao M."/>
            <person name="Pitel F."/>
            <person name="Wang J."/>
            <person name="Li N."/>
        </authorList>
    </citation>
    <scope>NUCLEOTIDE SEQUENCE [LARGE SCALE GENOMIC DNA]</scope>
</reference>
<dbReference type="Proteomes" id="UP000296049">
    <property type="component" value="Unassembled WGS sequence"/>
</dbReference>
<sequence>MVPSSQPLPPQSRCAPATCPAANIQHQCQAAARDSHVADFHCICTAWNRIASDTSLLCQAPFFPTCNPTRCVARWESGERSDLLSPLPTSPATHHHGSADKHRFFALESGNNLTRPVVFRHCS</sequence>
<proteinExistence type="predicted"/>